<dbReference type="RefSeq" id="WP_319886423.1">
    <property type="nucleotide sequence ID" value="NZ_JAWZVU010000002.1"/>
</dbReference>
<name>A0AAW9EUG3_AERCA</name>
<dbReference type="InterPro" id="IPR051934">
    <property type="entry name" value="Phage_Tail_Fiber_Structural"/>
</dbReference>
<sequence>MTQEYFTVLTAVGEAKLSNLAATGRALKLTEFAVGDGGGASYVPTPEQLRSSTSLVAEKFRGPISLLEYDESTPSQYYMEGYVPIDAGPFTVREAGWFDDDGVMIFATRYPPTEKTVPSQGAQVDLPLGTYVSIHQVDGGKIQILIDPSKVLATRQFVESRFDYIPVQGPMQALLSRNYIFMAAGEITLPDSGTITVMVDHSVVQGSQCLVKGKSGVTINTPKGIDSVVNLAISGHAFVFSKINGDWRVS</sequence>
<dbReference type="EMBL" id="JAWZVU010000002">
    <property type="protein sequence ID" value="MDX7718966.1"/>
    <property type="molecule type" value="Genomic_DNA"/>
</dbReference>
<protein>
    <submittedName>
        <fullName evidence="2">Phage tail protein</fullName>
    </submittedName>
</protein>
<evidence type="ECO:0000259" key="1">
    <source>
        <dbReference type="Pfam" id="PF12571"/>
    </source>
</evidence>
<organism evidence="2 3">
    <name type="scientific">Aeromonas caviae</name>
    <name type="common">Aeromonas punctata</name>
    <dbReference type="NCBI Taxonomy" id="648"/>
    <lineage>
        <taxon>Bacteria</taxon>
        <taxon>Pseudomonadati</taxon>
        <taxon>Pseudomonadota</taxon>
        <taxon>Gammaproteobacteria</taxon>
        <taxon>Aeromonadales</taxon>
        <taxon>Aeromonadaceae</taxon>
        <taxon>Aeromonas</taxon>
    </lineage>
</organism>
<proteinExistence type="predicted"/>
<dbReference type="InterPro" id="IPR022225">
    <property type="entry name" value="Phage_tail_fibre_N"/>
</dbReference>
<gene>
    <name evidence="2" type="ORF">SJS77_00435</name>
</gene>
<evidence type="ECO:0000313" key="2">
    <source>
        <dbReference type="EMBL" id="MDX7718966.1"/>
    </source>
</evidence>
<dbReference type="PANTHER" id="PTHR35191">
    <property type="entry name" value="PROPHAGE SIDE TAIL FIBER PROTEIN HOMOLOG STFQ-RELATED"/>
    <property type="match status" value="1"/>
</dbReference>
<feature type="domain" description="Phage tail fibre protein N-terminal" evidence="1">
    <location>
        <begin position="1"/>
        <end position="156"/>
    </location>
</feature>
<comment type="caution">
    <text evidence="2">The sequence shown here is derived from an EMBL/GenBank/DDBJ whole genome shotgun (WGS) entry which is preliminary data.</text>
</comment>
<dbReference type="PANTHER" id="PTHR35191:SF1">
    <property type="entry name" value="PROPHAGE SIDE TAIL FIBER PROTEIN HOMOLOG STFQ-RELATED"/>
    <property type="match status" value="1"/>
</dbReference>
<dbReference type="AlphaFoldDB" id="A0AAW9EUG3"/>
<reference evidence="2" key="1">
    <citation type="submission" date="2023-11" db="EMBL/GenBank/DDBJ databases">
        <title>WGS of Aeromonas in Northern Israel.</title>
        <authorList>
            <person name="Hershko Y."/>
        </authorList>
    </citation>
    <scope>NUCLEOTIDE SEQUENCE</scope>
    <source>
        <strain evidence="2">77416</strain>
    </source>
</reference>
<evidence type="ECO:0000313" key="3">
    <source>
        <dbReference type="Proteomes" id="UP001277183"/>
    </source>
</evidence>
<dbReference type="Pfam" id="PF12571">
    <property type="entry name" value="Phage_tail_fib"/>
    <property type="match status" value="1"/>
</dbReference>
<accession>A0AAW9EUG3</accession>
<dbReference type="Proteomes" id="UP001277183">
    <property type="component" value="Unassembled WGS sequence"/>
</dbReference>